<proteinExistence type="predicted"/>
<name>A0ACD3ALQ3_9AGAR</name>
<dbReference type="EMBL" id="ML208413">
    <property type="protein sequence ID" value="TFK66184.1"/>
    <property type="molecule type" value="Genomic_DNA"/>
</dbReference>
<reference evidence="1 2" key="1">
    <citation type="journal article" date="2019" name="Nat. Ecol. Evol.">
        <title>Megaphylogeny resolves global patterns of mushroom evolution.</title>
        <authorList>
            <person name="Varga T."/>
            <person name="Krizsan K."/>
            <person name="Foldi C."/>
            <person name="Dima B."/>
            <person name="Sanchez-Garcia M."/>
            <person name="Sanchez-Ramirez S."/>
            <person name="Szollosi G.J."/>
            <person name="Szarkandi J.G."/>
            <person name="Papp V."/>
            <person name="Albert L."/>
            <person name="Andreopoulos W."/>
            <person name="Angelini C."/>
            <person name="Antonin V."/>
            <person name="Barry K.W."/>
            <person name="Bougher N.L."/>
            <person name="Buchanan P."/>
            <person name="Buyck B."/>
            <person name="Bense V."/>
            <person name="Catcheside P."/>
            <person name="Chovatia M."/>
            <person name="Cooper J."/>
            <person name="Damon W."/>
            <person name="Desjardin D."/>
            <person name="Finy P."/>
            <person name="Geml J."/>
            <person name="Haridas S."/>
            <person name="Hughes K."/>
            <person name="Justo A."/>
            <person name="Karasinski D."/>
            <person name="Kautmanova I."/>
            <person name="Kiss B."/>
            <person name="Kocsube S."/>
            <person name="Kotiranta H."/>
            <person name="LaButti K.M."/>
            <person name="Lechner B.E."/>
            <person name="Liimatainen K."/>
            <person name="Lipzen A."/>
            <person name="Lukacs Z."/>
            <person name="Mihaltcheva S."/>
            <person name="Morgado L.N."/>
            <person name="Niskanen T."/>
            <person name="Noordeloos M.E."/>
            <person name="Ohm R.A."/>
            <person name="Ortiz-Santana B."/>
            <person name="Ovrebo C."/>
            <person name="Racz N."/>
            <person name="Riley R."/>
            <person name="Savchenko A."/>
            <person name="Shiryaev A."/>
            <person name="Soop K."/>
            <person name="Spirin V."/>
            <person name="Szebenyi C."/>
            <person name="Tomsovsky M."/>
            <person name="Tulloss R.E."/>
            <person name="Uehling J."/>
            <person name="Grigoriev I.V."/>
            <person name="Vagvolgyi C."/>
            <person name="Papp T."/>
            <person name="Martin F.M."/>
            <person name="Miettinen O."/>
            <person name="Hibbett D.S."/>
            <person name="Nagy L.G."/>
        </authorList>
    </citation>
    <scope>NUCLEOTIDE SEQUENCE [LARGE SCALE GENOMIC DNA]</scope>
    <source>
        <strain evidence="1 2">NL-1719</strain>
    </source>
</reference>
<evidence type="ECO:0000313" key="2">
    <source>
        <dbReference type="Proteomes" id="UP000308600"/>
    </source>
</evidence>
<accession>A0ACD3ALQ3</accession>
<dbReference type="Proteomes" id="UP000308600">
    <property type="component" value="Unassembled WGS sequence"/>
</dbReference>
<evidence type="ECO:0000313" key="1">
    <source>
        <dbReference type="EMBL" id="TFK66184.1"/>
    </source>
</evidence>
<organism evidence="1 2">
    <name type="scientific">Pluteus cervinus</name>
    <dbReference type="NCBI Taxonomy" id="181527"/>
    <lineage>
        <taxon>Eukaryota</taxon>
        <taxon>Fungi</taxon>
        <taxon>Dikarya</taxon>
        <taxon>Basidiomycota</taxon>
        <taxon>Agaricomycotina</taxon>
        <taxon>Agaricomycetes</taxon>
        <taxon>Agaricomycetidae</taxon>
        <taxon>Agaricales</taxon>
        <taxon>Pluteineae</taxon>
        <taxon>Pluteaceae</taxon>
        <taxon>Pluteus</taxon>
    </lineage>
</organism>
<gene>
    <name evidence="1" type="ORF">BDN72DRAFT_860076</name>
</gene>
<sequence length="148" mass="16095">MDVFLYYLCCALPRFVGAAFPSPGREHSLTGKRRYPALSALFALEELTSRASLWSSVRHQNLLMLLQALTGTATAGGLPGDLRFTPQGTQLINLMSVLSTTFGSFRSGGDPSQIQPSRSREDPNNLPSSLFSNAFGGSVFYDSEVKEK</sequence>
<keyword evidence="2" id="KW-1185">Reference proteome</keyword>
<protein>
    <submittedName>
        <fullName evidence="1">Uncharacterized protein</fullName>
    </submittedName>
</protein>